<dbReference type="KEGG" id="gur:Gura_2211"/>
<dbReference type="AlphaFoldDB" id="A5G3M8"/>
<dbReference type="GO" id="GO:0046872">
    <property type="term" value="F:metal ion binding"/>
    <property type="evidence" value="ECO:0007669"/>
    <property type="project" value="UniProtKB-KW"/>
</dbReference>
<dbReference type="Proteomes" id="UP000006695">
    <property type="component" value="Chromosome"/>
</dbReference>
<feature type="domain" description="JAB" evidence="6">
    <location>
        <begin position="34"/>
        <end position="149"/>
    </location>
</feature>
<sequence>MNLKLCDNLVYARPNGGRIKLPVEVIASIHGYIQNDRHKPEGGGVMLGRYIIDSQDVVIDKISFPMPGDRATRTTFFRKKRAHQQVIDRAWEASNHTCTYLGEWHTHPEPHPSPSSIDDTNWKRKLKNDIVDSDSLFFLIVGTSEMRMWEGHRRSRTITMLKLL</sequence>
<evidence type="ECO:0000259" key="6">
    <source>
        <dbReference type="Pfam" id="PF14464"/>
    </source>
</evidence>
<keyword evidence="5" id="KW-0482">Metalloprotease</keyword>
<dbReference type="Pfam" id="PF14464">
    <property type="entry name" value="Prok-JAB"/>
    <property type="match status" value="1"/>
</dbReference>
<keyword evidence="4" id="KW-0862">Zinc</keyword>
<protein>
    <recommendedName>
        <fullName evidence="6">JAB domain-containing protein</fullName>
    </recommendedName>
</protein>
<dbReference type="HOGENOM" id="CLU_123228_1_1_7"/>
<dbReference type="OrthoDB" id="5470925at2"/>
<dbReference type="EMBL" id="CP000698">
    <property type="protein sequence ID" value="ABQ26396.1"/>
    <property type="molecule type" value="Genomic_DNA"/>
</dbReference>
<evidence type="ECO:0000256" key="5">
    <source>
        <dbReference type="ARBA" id="ARBA00023049"/>
    </source>
</evidence>
<accession>A5G3M8</accession>
<keyword evidence="8" id="KW-1185">Reference proteome</keyword>
<evidence type="ECO:0000256" key="3">
    <source>
        <dbReference type="ARBA" id="ARBA00022801"/>
    </source>
</evidence>
<name>A5G3M8_GEOUR</name>
<dbReference type="STRING" id="351605.Gura_2211"/>
<keyword evidence="2" id="KW-0479">Metal-binding</keyword>
<evidence type="ECO:0000256" key="2">
    <source>
        <dbReference type="ARBA" id="ARBA00022723"/>
    </source>
</evidence>
<evidence type="ECO:0000313" key="7">
    <source>
        <dbReference type="EMBL" id="ABQ26396.1"/>
    </source>
</evidence>
<keyword evidence="1" id="KW-0645">Protease</keyword>
<keyword evidence="3" id="KW-0378">Hydrolase</keyword>
<dbReference type="Gene3D" id="3.40.140.10">
    <property type="entry name" value="Cytidine Deaminase, domain 2"/>
    <property type="match status" value="1"/>
</dbReference>
<dbReference type="GO" id="GO:0006508">
    <property type="term" value="P:proteolysis"/>
    <property type="evidence" value="ECO:0007669"/>
    <property type="project" value="UniProtKB-KW"/>
</dbReference>
<evidence type="ECO:0000256" key="1">
    <source>
        <dbReference type="ARBA" id="ARBA00022670"/>
    </source>
</evidence>
<organism evidence="7 8">
    <name type="scientific">Geotalea uraniireducens (strain Rf4)</name>
    <name type="common">Geobacter uraniireducens</name>
    <dbReference type="NCBI Taxonomy" id="351605"/>
    <lineage>
        <taxon>Bacteria</taxon>
        <taxon>Pseudomonadati</taxon>
        <taxon>Thermodesulfobacteriota</taxon>
        <taxon>Desulfuromonadia</taxon>
        <taxon>Geobacterales</taxon>
        <taxon>Geobacteraceae</taxon>
        <taxon>Geotalea</taxon>
    </lineage>
</organism>
<dbReference type="SUPFAM" id="SSF102712">
    <property type="entry name" value="JAB1/MPN domain"/>
    <property type="match status" value="1"/>
</dbReference>
<dbReference type="GO" id="GO:0008237">
    <property type="term" value="F:metallopeptidase activity"/>
    <property type="evidence" value="ECO:0007669"/>
    <property type="project" value="UniProtKB-KW"/>
</dbReference>
<dbReference type="InterPro" id="IPR028090">
    <property type="entry name" value="JAB_dom_prok"/>
</dbReference>
<gene>
    <name evidence="7" type="ordered locus">Gura_2211</name>
</gene>
<evidence type="ECO:0000313" key="8">
    <source>
        <dbReference type="Proteomes" id="UP000006695"/>
    </source>
</evidence>
<reference evidence="7 8" key="1">
    <citation type="submission" date="2007-05" db="EMBL/GenBank/DDBJ databases">
        <title>Complete sequence of Geobacter uraniireducens Rf4.</title>
        <authorList>
            <consortium name="US DOE Joint Genome Institute"/>
            <person name="Copeland A."/>
            <person name="Lucas S."/>
            <person name="Lapidus A."/>
            <person name="Barry K."/>
            <person name="Detter J.C."/>
            <person name="Glavina del Rio T."/>
            <person name="Hammon N."/>
            <person name="Israni S."/>
            <person name="Dalin E."/>
            <person name="Tice H."/>
            <person name="Pitluck S."/>
            <person name="Chertkov O."/>
            <person name="Brettin T."/>
            <person name="Bruce D."/>
            <person name="Han C."/>
            <person name="Schmutz J."/>
            <person name="Larimer F."/>
            <person name="Land M."/>
            <person name="Hauser L."/>
            <person name="Kyrpides N."/>
            <person name="Mikhailova N."/>
            <person name="Shelobolina E."/>
            <person name="Aklujkar M."/>
            <person name="Lovley D."/>
            <person name="Richardson P."/>
        </authorList>
    </citation>
    <scope>NUCLEOTIDE SEQUENCE [LARGE SCALE GENOMIC DNA]</scope>
    <source>
        <strain evidence="8">ATCC BAA-1134 / JCM 13001 / Rf4</strain>
    </source>
</reference>
<evidence type="ECO:0000256" key="4">
    <source>
        <dbReference type="ARBA" id="ARBA00022833"/>
    </source>
</evidence>
<proteinExistence type="predicted"/>